<dbReference type="InterPro" id="IPR038109">
    <property type="entry name" value="DNA_bind_recomb_sf"/>
</dbReference>
<dbReference type="Gene3D" id="3.90.1750.20">
    <property type="entry name" value="Putative Large Serine Recombinase, Chain B, Domain 2"/>
    <property type="match status" value="1"/>
</dbReference>
<dbReference type="InterPro" id="IPR036162">
    <property type="entry name" value="Resolvase-like_N_sf"/>
</dbReference>
<dbReference type="InterPro" id="IPR006119">
    <property type="entry name" value="Resolv_N"/>
</dbReference>
<feature type="domain" description="Resolvase/invertase-type recombinase catalytic" evidence="2">
    <location>
        <begin position="2"/>
        <end position="148"/>
    </location>
</feature>
<dbReference type="Pfam" id="PF00239">
    <property type="entry name" value="Resolvase"/>
    <property type="match status" value="1"/>
</dbReference>
<dbReference type="InterPro" id="IPR011109">
    <property type="entry name" value="DNA_bind_recombinase_dom"/>
</dbReference>
<keyword evidence="1" id="KW-0175">Coiled coil</keyword>
<dbReference type="RefSeq" id="WP_079489419.1">
    <property type="nucleotide sequence ID" value="NZ_FUZT01000001.1"/>
</dbReference>
<dbReference type="EMBL" id="FUZT01000001">
    <property type="protein sequence ID" value="SKC42717.1"/>
    <property type="molecule type" value="Genomic_DNA"/>
</dbReference>
<evidence type="ECO:0000313" key="4">
    <source>
        <dbReference type="EMBL" id="SKC42717.1"/>
    </source>
</evidence>
<dbReference type="PROSITE" id="PS51737">
    <property type="entry name" value="RECOMBINASE_DNA_BIND"/>
    <property type="match status" value="1"/>
</dbReference>
<dbReference type="Proteomes" id="UP000190285">
    <property type="component" value="Unassembled WGS sequence"/>
</dbReference>
<evidence type="ECO:0000259" key="2">
    <source>
        <dbReference type="PROSITE" id="PS51736"/>
    </source>
</evidence>
<organism evidence="4 5">
    <name type="scientific">Maledivibacter halophilus</name>
    <dbReference type="NCBI Taxonomy" id="36842"/>
    <lineage>
        <taxon>Bacteria</taxon>
        <taxon>Bacillati</taxon>
        <taxon>Bacillota</taxon>
        <taxon>Clostridia</taxon>
        <taxon>Peptostreptococcales</taxon>
        <taxon>Caminicellaceae</taxon>
        <taxon>Maledivibacter</taxon>
    </lineage>
</organism>
<dbReference type="GO" id="GO:0003677">
    <property type="term" value="F:DNA binding"/>
    <property type="evidence" value="ECO:0007669"/>
    <property type="project" value="InterPro"/>
</dbReference>
<dbReference type="OrthoDB" id="9781670at2"/>
<feature type="coiled-coil region" evidence="1">
    <location>
        <begin position="455"/>
        <end position="482"/>
    </location>
</feature>
<gene>
    <name evidence="4" type="ORF">SAMN02194393_00750</name>
</gene>
<dbReference type="SMART" id="SM00857">
    <property type="entry name" value="Resolvase"/>
    <property type="match status" value="1"/>
</dbReference>
<dbReference type="SUPFAM" id="SSF53041">
    <property type="entry name" value="Resolvase-like"/>
    <property type="match status" value="1"/>
</dbReference>
<dbReference type="GO" id="GO:0000150">
    <property type="term" value="F:DNA strand exchange activity"/>
    <property type="evidence" value="ECO:0007669"/>
    <property type="project" value="InterPro"/>
</dbReference>
<proteinExistence type="predicted"/>
<evidence type="ECO:0000313" key="5">
    <source>
        <dbReference type="Proteomes" id="UP000190285"/>
    </source>
</evidence>
<dbReference type="AlphaFoldDB" id="A0A1T5IU58"/>
<dbReference type="PANTHER" id="PTHR30461:SF23">
    <property type="entry name" value="DNA RECOMBINASE-RELATED"/>
    <property type="match status" value="1"/>
</dbReference>
<dbReference type="PANTHER" id="PTHR30461">
    <property type="entry name" value="DNA-INVERTASE FROM LAMBDOID PROPHAGE"/>
    <property type="match status" value="1"/>
</dbReference>
<sequence>MKAAIYSRKSKFTGKGESTHNQIEMCKDYAKNHFQIDNFIIYEDEGFSGGNTNRPEYQRMINDAENKKFDVLICYRLDRISRNVLDFSQTIEMLQKYDISFVSIKEQFDTSTPMGRAMMYISSVFAQLERETIAERIKDNMQKLALTGRWLGGKKPYGFKSQQIETLDKEGKKRKLFKLIQIPEEIKIVELIYEKYLELCSFTKVESYLIQSNIRRNNNSFNQSTISYILKNPVYCTAEPIIHEYFINRRATAADIKEFNGKNGLLGYAKRDERKWIIRDKEDWFIGVGKHEGVIPASQWIKVQNIIEENQGKAIKNGTSNISLITPLLKCSCGKTMKSSSIIKNDDGSIKYFYYVCRRKERTNGSLCNIKNLNGIKTDREVISTLKKISLDKKLLKKSFDQEIKSFNKNQQTIEDKKKYILNEIERKNKLINKLVESIADTSNDAASKYIIKKINSIDALIKELQNSLKQIEENTETDLLKNLNIEMTFDLMDEMQNIEKYDFKEKQSIIHRLIDKIVWDGENLHLYIKGLCFTNSNS</sequence>
<dbReference type="Pfam" id="PF07508">
    <property type="entry name" value="Recombinase"/>
    <property type="match status" value="1"/>
</dbReference>
<reference evidence="4 5" key="1">
    <citation type="submission" date="2017-02" db="EMBL/GenBank/DDBJ databases">
        <authorList>
            <person name="Peterson S.W."/>
        </authorList>
    </citation>
    <scope>NUCLEOTIDE SEQUENCE [LARGE SCALE GENOMIC DNA]</scope>
    <source>
        <strain evidence="4 5">M1</strain>
    </source>
</reference>
<evidence type="ECO:0000256" key="1">
    <source>
        <dbReference type="SAM" id="Coils"/>
    </source>
</evidence>
<protein>
    <submittedName>
        <fullName evidence="4">Site-specific DNA recombinase</fullName>
    </submittedName>
</protein>
<keyword evidence="5" id="KW-1185">Reference proteome</keyword>
<dbReference type="CDD" id="cd03768">
    <property type="entry name" value="SR_ResInv"/>
    <property type="match status" value="1"/>
</dbReference>
<dbReference type="InterPro" id="IPR050639">
    <property type="entry name" value="SSR_resolvase"/>
</dbReference>
<accession>A0A1T5IU58</accession>
<dbReference type="STRING" id="36842.SAMN02194393_00750"/>
<dbReference type="PROSITE" id="PS51736">
    <property type="entry name" value="RECOMBINASES_3"/>
    <property type="match status" value="1"/>
</dbReference>
<name>A0A1T5IU58_9FIRM</name>
<feature type="domain" description="Recombinase" evidence="3">
    <location>
        <begin position="156"/>
        <end position="313"/>
    </location>
</feature>
<evidence type="ECO:0000259" key="3">
    <source>
        <dbReference type="PROSITE" id="PS51737"/>
    </source>
</evidence>
<dbReference type="Gene3D" id="3.40.50.1390">
    <property type="entry name" value="Resolvase, N-terminal catalytic domain"/>
    <property type="match status" value="1"/>
</dbReference>